<evidence type="ECO:0000313" key="2">
    <source>
        <dbReference type="EMBL" id="KOM51843.1"/>
    </source>
</evidence>
<evidence type="ECO:0000256" key="1">
    <source>
        <dbReference type="SAM" id="MobiDB-lite"/>
    </source>
</evidence>
<feature type="compositionally biased region" description="Polar residues" evidence="1">
    <location>
        <begin position="1"/>
        <end position="11"/>
    </location>
</feature>
<organism evidence="2 3">
    <name type="scientific">Phaseolus angularis</name>
    <name type="common">Azuki bean</name>
    <name type="synonym">Vigna angularis</name>
    <dbReference type="NCBI Taxonomy" id="3914"/>
    <lineage>
        <taxon>Eukaryota</taxon>
        <taxon>Viridiplantae</taxon>
        <taxon>Streptophyta</taxon>
        <taxon>Embryophyta</taxon>
        <taxon>Tracheophyta</taxon>
        <taxon>Spermatophyta</taxon>
        <taxon>Magnoliopsida</taxon>
        <taxon>eudicotyledons</taxon>
        <taxon>Gunneridae</taxon>
        <taxon>Pentapetalae</taxon>
        <taxon>rosids</taxon>
        <taxon>fabids</taxon>
        <taxon>Fabales</taxon>
        <taxon>Fabaceae</taxon>
        <taxon>Papilionoideae</taxon>
        <taxon>50 kb inversion clade</taxon>
        <taxon>NPAAA clade</taxon>
        <taxon>indigoferoid/millettioid clade</taxon>
        <taxon>Phaseoleae</taxon>
        <taxon>Vigna</taxon>
    </lineage>
</organism>
<evidence type="ECO:0000313" key="3">
    <source>
        <dbReference type="Proteomes" id="UP000053144"/>
    </source>
</evidence>
<protein>
    <submittedName>
        <fullName evidence="2">Uncharacterized protein</fullName>
    </submittedName>
</protein>
<name>A0A0L9VA12_PHAAN</name>
<sequence>MNRLIGSNSRLNGGKGLDQSKGGFSWWKSKTNGDNDRKSQNDEETLGLDVEARKDDLSRENGMRDVVLRGRIAGGVLAADACQMWQWRLSVEMKEKHREV</sequence>
<dbReference type="Gramene" id="KOM51843">
    <property type="protein sequence ID" value="KOM51843"/>
    <property type="gene ID" value="LR48_Vigan09g050200"/>
</dbReference>
<feature type="region of interest" description="Disordered" evidence="1">
    <location>
        <begin position="1"/>
        <end position="50"/>
    </location>
</feature>
<accession>A0A0L9VA12</accession>
<dbReference type="Proteomes" id="UP000053144">
    <property type="component" value="Chromosome 9"/>
</dbReference>
<feature type="compositionally biased region" description="Basic and acidic residues" evidence="1">
    <location>
        <begin position="31"/>
        <end position="41"/>
    </location>
</feature>
<proteinExistence type="predicted"/>
<gene>
    <name evidence="2" type="ORF">LR48_Vigan09g050200</name>
</gene>
<reference evidence="3" key="1">
    <citation type="journal article" date="2015" name="Proc. Natl. Acad. Sci. U.S.A.">
        <title>Genome sequencing of adzuki bean (Vigna angularis) provides insight into high starch and low fat accumulation and domestication.</title>
        <authorList>
            <person name="Yang K."/>
            <person name="Tian Z."/>
            <person name="Chen C."/>
            <person name="Luo L."/>
            <person name="Zhao B."/>
            <person name="Wang Z."/>
            <person name="Yu L."/>
            <person name="Li Y."/>
            <person name="Sun Y."/>
            <person name="Li W."/>
            <person name="Chen Y."/>
            <person name="Li Y."/>
            <person name="Zhang Y."/>
            <person name="Ai D."/>
            <person name="Zhao J."/>
            <person name="Shang C."/>
            <person name="Ma Y."/>
            <person name="Wu B."/>
            <person name="Wang M."/>
            <person name="Gao L."/>
            <person name="Sun D."/>
            <person name="Zhang P."/>
            <person name="Guo F."/>
            <person name="Wang W."/>
            <person name="Li Y."/>
            <person name="Wang J."/>
            <person name="Varshney R.K."/>
            <person name="Wang J."/>
            <person name="Ling H.Q."/>
            <person name="Wan P."/>
        </authorList>
    </citation>
    <scope>NUCLEOTIDE SEQUENCE</scope>
    <source>
        <strain evidence="3">cv. Jingnong 6</strain>
    </source>
</reference>
<dbReference type="EMBL" id="CM003379">
    <property type="protein sequence ID" value="KOM51843.1"/>
    <property type="molecule type" value="Genomic_DNA"/>
</dbReference>
<dbReference type="AlphaFoldDB" id="A0A0L9VA12"/>